<dbReference type="EMBL" id="WFLM01000009">
    <property type="protein sequence ID" value="KAB8035839.1"/>
    <property type="molecule type" value="Genomic_DNA"/>
</dbReference>
<dbReference type="Pfam" id="PF11863">
    <property type="entry name" value="DUF3383"/>
    <property type="match status" value="1"/>
</dbReference>
<organism evidence="1 2">
    <name type="scientific">Silvanigrella paludirubra</name>
    <dbReference type="NCBI Taxonomy" id="2499159"/>
    <lineage>
        <taxon>Bacteria</taxon>
        <taxon>Pseudomonadati</taxon>
        <taxon>Bdellovibrionota</taxon>
        <taxon>Oligoflexia</taxon>
        <taxon>Silvanigrellales</taxon>
        <taxon>Silvanigrellaceae</taxon>
        <taxon>Silvanigrella</taxon>
    </lineage>
</organism>
<sequence length="363" mass="40957">MVSVSNVVEVNLSRQTAVPKQETFNVPLILGFNNLPAFNDKLALEFYDPSELLDPSIGFISASKEYLMAQQIFMQEPSIKKFVVGKRKVSVVNSTDASKSVYKITDDIEEIIRANNNWYALFLSDFSEKDDLMPACRWIEASKNKIASFRSTDKTILDISKNSDIANTLAAVGFNRSILTYHATNNEFVDAAILGKFLSKEAGTYCLAHKNLNGITSQNILDREFKAIQGASCNVYTDILNTPTFQDGRVLNKVTNFIDNTIAEDSLRAKLQSRIFGTLSLVDKVSYDSDGILIIENQIRSVLEDFEKKKAILKGWEVRVPKLEEIIRKYKEDRQKRELNNIWFNATINGAIQKVSVNGFISY</sequence>
<evidence type="ECO:0000313" key="1">
    <source>
        <dbReference type="EMBL" id="KAB8035839.1"/>
    </source>
</evidence>
<keyword evidence="2" id="KW-1185">Reference proteome</keyword>
<comment type="caution">
    <text evidence="1">The sequence shown here is derived from an EMBL/GenBank/DDBJ whole genome shotgun (WGS) entry which is preliminary data.</text>
</comment>
<accession>A0A6N6VSR8</accession>
<protein>
    <submittedName>
        <fullName evidence="1">DUF3383 family protein</fullName>
    </submittedName>
</protein>
<dbReference type="AlphaFoldDB" id="A0A6N6VSR8"/>
<reference evidence="1 2" key="1">
    <citation type="submission" date="2019-10" db="EMBL/GenBank/DDBJ databases">
        <title>New species of Slilvanegrellaceae.</title>
        <authorList>
            <person name="Pitt A."/>
            <person name="Hahn M.W."/>
        </authorList>
    </citation>
    <scope>NUCLEOTIDE SEQUENCE [LARGE SCALE GENOMIC DNA]</scope>
    <source>
        <strain evidence="1 2">SP-Ram-0.45-NSY-1</strain>
    </source>
</reference>
<gene>
    <name evidence="1" type="ORF">GCL60_16550</name>
</gene>
<proteinExistence type="predicted"/>
<dbReference type="InterPro" id="IPR021808">
    <property type="entry name" value="DUF3383"/>
</dbReference>
<dbReference type="OrthoDB" id="1684431at2"/>
<name>A0A6N6VSR8_9BACT</name>
<dbReference type="RefSeq" id="WP_153421864.1">
    <property type="nucleotide sequence ID" value="NZ_WFLM01000009.1"/>
</dbReference>
<evidence type="ECO:0000313" key="2">
    <source>
        <dbReference type="Proteomes" id="UP000437748"/>
    </source>
</evidence>
<dbReference type="Proteomes" id="UP000437748">
    <property type="component" value="Unassembled WGS sequence"/>
</dbReference>